<dbReference type="RefSeq" id="WP_043750717.1">
    <property type="nucleotide sequence ID" value="NZ_AONC01000015.1"/>
</dbReference>
<evidence type="ECO:0000256" key="1">
    <source>
        <dbReference type="ARBA" id="ARBA00002137"/>
    </source>
</evidence>
<evidence type="ECO:0000259" key="11">
    <source>
        <dbReference type="PROSITE" id="PS51373"/>
    </source>
</evidence>
<comment type="similarity">
    <text evidence="10">Belongs to the high-potential iron-sulfur protein (HiPIP) family.</text>
</comment>
<evidence type="ECO:0000313" key="12">
    <source>
        <dbReference type="EMBL" id="EXJ16106.1"/>
    </source>
</evidence>
<dbReference type="GO" id="GO:0019646">
    <property type="term" value="P:aerobic electron transport chain"/>
    <property type="evidence" value="ECO:0007669"/>
    <property type="project" value="InterPro"/>
</dbReference>
<accession>W9VGH5</accession>
<evidence type="ECO:0000313" key="13">
    <source>
        <dbReference type="Proteomes" id="UP000019460"/>
    </source>
</evidence>
<dbReference type="OrthoDB" id="5298540at2"/>
<dbReference type="Proteomes" id="UP000019460">
    <property type="component" value="Unassembled WGS sequence"/>
</dbReference>
<gene>
    <name evidence="12" type="ORF">D779_0575</name>
</gene>
<keyword evidence="13" id="KW-1185">Reference proteome</keyword>
<dbReference type="InterPro" id="IPR006311">
    <property type="entry name" value="TAT_signal"/>
</dbReference>
<evidence type="ECO:0000256" key="8">
    <source>
        <dbReference type="ARBA" id="ARBA00023004"/>
    </source>
</evidence>
<comment type="caution">
    <text evidence="12">The sequence shown here is derived from an EMBL/GenBank/DDBJ whole genome shotgun (WGS) entry which is preliminary data.</text>
</comment>
<dbReference type="Pfam" id="PF01355">
    <property type="entry name" value="HIPIP"/>
    <property type="match status" value="1"/>
</dbReference>
<keyword evidence="8 10" id="KW-0408">Iron</keyword>
<dbReference type="PROSITE" id="PS51318">
    <property type="entry name" value="TAT"/>
    <property type="match status" value="1"/>
</dbReference>
<evidence type="ECO:0000256" key="10">
    <source>
        <dbReference type="RuleBase" id="RU000620"/>
    </source>
</evidence>
<dbReference type="GO" id="GO:0009055">
    <property type="term" value="F:electron transfer activity"/>
    <property type="evidence" value="ECO:0007669"/>
    <property type="project" value="InterPro"/>
</dbReference>
<dbReference type="InterPro" id="IPR036369">
    <property type="entry name" value="HIPIP_sf"/>
</dbReference>
<evidence type="ECO:0000256" key="6">
    <source>
        <dbReference type="ARBA" id="ARBA00022723"/>
    </source>
</evidence>
<dbReference type="AlphaFoldDB" id="W9VGH5"/>
<evidence type="ECO:0000256" key="2">
    <source>
        <dbReference type="ARBA" id="ARBA00011738"/>
    </source>
</evidence>
<dbReference type="eggNOG" id="ENOG50330XW">
    <property type="taxonomic scope" value="Bacteria"/>
</dbReference>
<evidence type="ECO:0000256" key="9">
    <source>
        <dbReference type="ARBA" id="ARBA00023014"/>
    </source>
</evidence>
<organism evidence="12 13">
    <name type="scientific">Imhoffiella purpurea</name>
    <dbReference type="NCBI Taxonomy" id="1249627"/>
    <lineage>
        <taxon>Bacteria</taxon>
        <taxon>Pseudomonadati</taxon>
        <taxon>Pseudomonadota</taxon>
        <taxon>Gammaproteobacteria</taxon>
        <taxon>Chromatiales</taxon>
        <taxon>Chromatiaceae</taxon>
        <taxon>Imhoffiella</taxon>
    </lineage>
</organism>
<dbReference type="STRING" id="1249627.D779_0575"/>
<evidence type="ECO:0000256" key="3">
    <source>
        <dbReference type="ARBA" id="ARBA00015799"/>
    </source>
</evidence>
<reference evidence="12 13" key="1">
    <citation type="submission" date="2012-11" db="EMBL/GenBank/DDBJ databases">
        <title>Genome assembly of Thiorhodococcus sp. AK35.</title>
        <authorList>
            <person name="Nupur N."/>
            <person name="Khatri I."/>
            <person name="Subramanian S."/>
            <person name="Pinnaka A."/>
        </authorList>
    </citation>
    <scope>NUCLEOTIDE SEQUENCE [LARGE SCALE GENOMIC DNA]</scope>
    <source>
        <strain evidence="12 13">AK35</strain>
    </source>
</reference>
<keyword evidence="6 10" id="KW-0479">Metal-binding</keyword>
<protein>
    <recommendedName>
        <fullName evidence="3 10">High-potential iron-sulfur protein</fullName>
        <shortName evidence="10">HiPIP</shortName>
    </recommendedName>
</protein>
<dbReference type="Gene3D" id="4.10.490.10">
    <property type="entry name" value="High potential iron-sulphur protein"/>
    <property type="match status" value="1"/>
</dbReference>
<dbReference type="EMBL" id="AONC01000015">
    <property type="protein sequence ID" value="EXJ16106.1"/>
    <property type="molecule type" value="Genomic_DNA"/>
</dbReference>
<keyword evidence="7 10" id="KW-0249">Electron transport</keyword>
<evidence type="ECO:0000256" key="4">
    <source>
        <dbReference type="ARBA" id="ARBA00022448"/>
    </source>
</evidence>
<name>W9VGH5_9GAMM</name>
<comment type="function">
    <text evidence="1 10">Specific class of high-redox-potential 4Fe-4S ferredoxins. Functions in anaerobic electron transport in most purple and in some other photosynthetic bacteria and in at least one genus (Paracoccus) of halophilic, denitrifying bacteria.</text>
</comment>
<evidence type="ECO:0000256" key="7">
    <source>
        <dbReference type="ARBA" id="ARBA00022982"/>
    </source>
</evidence>
<keyword evidence="9 10" id="KW-0411">Iron-sulfur</keyword>
<feature type="domain" description="High potential iron-sulfur proteins family profile" evidence="11">
    <location>
        <begin position="38"/>
        <end position="122"/>
    </location>
</feature>
<dbReference type="GO" id="GO:0051539">
    <property type="term" value="F:4 iron, 4 sulfur cluster binding"/>
    <property type="evidence" value="ECO:0007669"/>
    <property type="project" value="UniProtKB-KW"/>
</dbReference>
<dbReference type="GO" id="GO:0046872">
    <property type="term" value="F:metal ion binding"/>
    <property type="evidence" value="ECO:0007669"/>
    <property type="project" value="UniProtKB-KW"/>
</dbReference>
<sequence>MSDKPICKSRRDAVKVMLGTAAAIPVINLVGVGTARAQAPANAVAADDPTAVALKYHADATQSDRVAAARPGLPPEEQHCANCQFMLPDAAGATDEWKGCQLFPGKLINVNGWCASWTLRAG</sequence>
<keyword evidence="5 10" id="KW-0004">4Fe-4S</keyword>
<dbReference type="InterPro" id="IPR000170">
    <property type="entry name" value="High_potential_FeS_prot"/>
</dbReference>
<dbReference type="SUPFAM" id="SSF57652">
    <property type="entry name" value="HIPIP (high potential iron protein)"/>
    <property type="match status" value="1"/>
</dbReference>
<dbReference type="PROSITE" id="PS51373">
    <property type="entry name" value="HIPIP"/>
    <property type="match status" value="1"/>
</dbReference>
<proteinExistence type="inferred from homology"/>
<comment type="subunit">
    <text evidence="2 10">Homodimer.</text>
</comment>
<evidence type="ECO:0000256" key="5">
    <source>
        <dbReference type="ARBA" id="ARBA00022485"/>
    </source>
</evidence>
<keyword evidence="4 10" id="KW-0813">Transport</keyword>